<feature type="transmembrane region" description="Helical" evidence="1">
    <location>
        <begin position="307"/>
        <end position="326"/>
    </location>
</feature>
<feature type="transmembrane region" description="Helical" evidence="1">
    <location>
        <begin position="136"/>
        <end position="156"/>
    </location>
</feature>
<feature type="transmembrane region" description="Helical" evidence="1">
    <location>
        <begin position="112"/>
        <end position="129"/>
    </location>
</feature>
<feature type="transmembrane region" description="Helical" evidence="1">
    <location>
        <begin position="214"/>
        <end position="234"/>
    </location>
</feature>
<feature type="transmembrane region" description="Helical" evidence="1">
    <location>
        <begin position="281"/>
        <end position="298"/>
    </location>
</feature>
<feature type="transmembrane region" description="Helical" evidence="1">
    <location>
        <begin position="61"/>
        <end position="80"/>
    </location>
</feature>
<evidence type="ECO:0000313" key="2">
    <source>
        <dbReference type="EMBL" id="OGK15501.1"/>
    </source>
</evidence>
<accession>A0A1F7G9D9</accession>
<feature type="transmembrane region" description="Helical" evidence="1">
    <location>
        <begin position="7"/>
        <end position="23"/>
    </location>
</feature>
<gene>
    <name evidence="2" type="ORF">A2774_04370</name>
</gene>
<feature type="transmembrane region" description="Helical" evidence="1">
    <location>
        <begin position="87"/>
        <end position="106"/>
    </location>
</feature>
<protein>
    <submittedName>
        <fullName evidence="2">Uncharacterized protein</fullName>
    </submittedName>
</protein>
<dbReference type="Proteomes" id="UP000177208">
    <property type="component" value="Unassembled WGS sequence"/>
</dbReference>
<keyword evidence="1" id="KW-0472">Membrane</keyword>
<reference evidence="2 3" key="1">
    <citation type="journal article" date="2016" name="Nat. Commun.">
        <title>Thousands of microbial genomes shed light on interconnected biogeochemical processes in an aquifer system.</title>
        <authorList>
            <person name="Anantharaman K."/>
            <person name="Brown C.T."/>
            <person name="Hug L.A."/>
            <person name="Sharon I."/>
            <person name="Castelle C.J."/>
            <person name="Probst A.J."/>
            <person name="Thomas B.C."/>
            <person name="Singh A."/>
            <person name="Wilkins M.J."/>
            <person name="Karaoz U."/>
            <person name="Brodie E.L."/>
            <person name="Williams K.H."/>
            <person name="Hubbard S.S."/>
            <person name="Banfield J.F."/>
        </authorList>
    </citation>
    <scope>NUCLEOTIDE SEQUENCE [LARGE SCALE GENOMIC DNA]</scope>
</reference>
<dbReference type="AlphaFoldDB" id="A0A1F7G9D9"/>
<keyword evidence="1" id="KW-1133">Transmembrane helix</keyword>
<comment type="caution">
    <text evidence="2">The sequence shown here is derived from an EMBL/GenBank/DDBJ whole genome shotgun (WGS) entry which is preliminary data.</text>
</comment>
<sequence>MSLRIKHILPILVLIGAIFLRFYRFEEFITFLGDQGRDAIIIKRIITFEHFPAIGPPSSIGQIYLGPFYYYLVSPFLLLFKSNPLGLALAVGFFSLLGIIASYFIVKQEFKITFALIFFVFVAFSKTLIQQSRFSWNPNLLPFFAFLTLYFFSQMLTRGAMIWAILVGAFLSFSIQLHHLAFLLFIPIIAGYLSFRIYFGISFKQILNRVQDDFVKILVSLFSFLLFSLPLVIFDLRHNFLNSRNLIKFLFEQSPAGSENVVARILETNTVFYSHLLQINVNKYLSLIFTLLIFIFLIKKVEIKRHLFLFINLVSFVSYLLLFSLFNTSRIAHYFNPVYLSFYLIVTFVLLNFSKKGVIRIVLVFLAITPYLYFNLKALDYLLAARGNNQIQIAEIIADSILNQSPKTPYQTVALPYVETDGHVRYFLEIKGSRPLPADTLANPRELYILCFEKDPDRPIGGCRVLGNPQWQIAAFYNAKIAKIWEVEGVIIYKLIHIDN</sequence>
<evidence type="ECO:0000313" key="3">
    <source>
        <dbReference type="Proteomes" id="UP000177208"/>
    </source>
</evidence>
<name>A0A1F7G9D9_9BACT</name>
<feature type="transmembrane region" description="Helical" evidence="1">
    <location>
        <begin position="162"/>
        <end position="193"/>
    </location>
</feature>
<feature type="transmembrane region" description="Helical" evidence="1">
    <location>
        <begin position="358"/>
        <end position="376"/>
    </location>
</feature>
<organism evidence="2 3">
    <name type="scientific">Candidatus Roizmanbacteria bacterium RIFCSPHIGHO2_01_FULL_39_12c</name>
    <dbReference type="NCBI Taxonomy" id="1802031"/>
    <lineage>
        <taxon>Bacteria</taxon>
        <taxon>Candidatus Roizmaniibacteriota</taxon>
    </lineage>
</organism>
<proteinExistence type="predicted"/>
<evidence type="ECO:0000256" key="1">
    <source>
        <dbReference type="SAM" id="Phobius"/>
    </source>
</evidence>
<dbReference type="EMBL" id="MFZG01000036">
    <property type="protein sequence ID" value="OGK15501.1"/>
    <property type="molecule type" value="Genomic_DNA"/>
</dbReference>
<keyword evidence="1" id="KW-0812">Transmembrane</keyword>
<feature type="transmembrane region" description="Helical" evidence="1">
    <location>
        <begin position="332"/>
        <end position="351"/>
    </location>
</feature>